<dbReference type="Gene3D" id="3.40.50.150">
    <property type="entry name" value="Vaccinia Virus protein VP39"/>
    <property type="match status" value="1"/>
</dbReference>
<dbReference type="InterPro" id="IPR029063">
    <property type="entry name" value="SAM-dependent_MTases_sf"/>
</dbReference>
<reference evidence="1 2" key="1">
    <citation type="submission" date="2017-03" db="EMBL/GenBank/DDBJ databases">
        <authorList>
            <person name="Afonso C.L."/>
            <person name="Miller P.J."/>
            <person name="Scott M.A."/>
            <person name="Spackman E."/>
            <person name="Goraichik I."/>
            <person name="Dimitrov K.M."/>
            <person name="Suarez D.L."/>
            <person name="Swayne D.E."/>
        </authorList>
    </citation>
    <scope>NUCLEOTIDE SEQUENCE [LARGE SCALE GENOMIC DNA]</scope>
    <source>
        <strain evidence="1 2">CECT 7450</strain>
    </source>
</reference>
<dbReference type="GO" id="GO:0032259">
    <property type="term" value="P:methylation"/>
    <property type="evidence" value="ECO:0007669"/>
    <property type="project" value="UniProtKB-KW"/>
</dbReference>
<dbReference type="PANTHER" id="PTHR43861">
    <property type="entry name" value="TRANS-ACONITATE 2-METHYLTRANSFERASE-RELATED"/>
    <property type="match status" value="1"/>
</dbReference>
<accession>A0A1X6YHR4</accession>
<dbReference type="RefSeq" id="WP_085804227.1">
    <property type="nucleotide sequence ID" value="NZ_FWFX01000002.1"/>
</dbReference>
<dbReference type="InterPro" id="IPR023149">
    <property type="entry name" value="Trans_acon_MeTrfase_C"/>
</dbReference>
<dbReference type="PANTHER" id="PTHR43861:SF1">
    <property type="entry name" value="TRANS-ACONITATE 2-METHYLTRANSFERASE"/>
    <property type="match status" value="1"/>
</dbReference>
<dbReference type="Pfam" id="PF13489">
    <property type="entry name" value="Methyltransf_23"/>
    <property type="match status" value="1"/>
</dbReference>
<name>A0A1X6YHR4_9RHOB</name>
<sequence length="262" mass="29243">MNSAQQTPDWNPGAYARFHDQRLRPALDLLNAVGQMSAGDVIDLGCGNGAMGKALRARAGTSREVIGVDASPAMLDKARGEKSYSILQQADINDWHPRRAPGLLFSNAALHWVGNHEQLMPRLASMLGKGGTLAIQMPHQNKAPSHRVWLSLVEELYPGRVEKMGTPGVMAPVKYEELLGPLGQFRLWETEYYQRLVAEKGSHPVRRFTESTYARPILDALDAEEKADLIARYEDVMHSAYPVREDGSVLFPFRRMFFTLTV</sequence>
<evidence type="ECO:0000313" key="1">
    <source>
        <dbReference type="EMBL" id="SLN19947.1"/>
    </source>
</evidence>
<dbReference type="CDD" id="cd02440">
    <property type="entry name" value="AdoMet_MTases"/>
    <property type="match status" value="1"/>
</dbReference>
<organism evidence="1 2">
    <name type="scientific">Roseovarius albus</name>
    <dbReference type="NCBI Taxonomy" id="1247867"/>
    <lineage>
        <taxon>Bacteria</taxon>
        <taxon>Pseudomonadati</taxon>
        <taxon>Pseudomonadota</taxon>
        <taxon>Alphaproteobacteria</taxon>
        <taxon>Rhodobacterales</taxon>
        <taxon>Roseobacteraceae</taxon>
        <taxon>Roseovarius</taxon>
    </lineage>
</organism>
<protein>
    <submittedName>
        <fullName evidence="1">Trans-aconitate 2-methyltransferase</fullName>
        <ecNumber evidence="1">2.1.1.144</ecNumber>
    </submittedName>
</protein>
<keyword evidence="1" id="KW-0489">Methyltransferase</keyword>
<evidence type="ECO:0000313" key="2">
    <source>
        <dbReference type="Proteomes" id="UP000193061"/>
    </source>
</evidence>
<dbReference type="SUPFAM" id="SSF53335">
    <property type="entry name" value="S-adenosyl-L-methionine-dependent methyltransferases"/>
    <property type="match status" value="1"/>
</dbReference>
<dbReference type="EC" id="2.1.1.144" evidence="1"/>
<dbReference type="EMBL" id="FWFX01000002">
    <property type="protein sequence ID" value="SLN19947.1"/>
    <property type="molecule type" value="Genomic_DNA"/>
</dbReference>
<keyword evidence="2" id="KW-1185">Reference proteome</keyword>
<dbReference type="Proteomes" id="UP000193061">
    <property type="component" value="Unassembled WGS sequence"/>
</dbReference>
<gene>
    <name evidence="1" type="primary">tam_1</name>
    <name evidence="1" type="ORF">ROA7450_00653</name>
</gene>
<keyword evidence="1" id="KW-0808">Transferase</keyword>
<proteinExistence type="predicted"/>
<dbReference type="AlphaFoldDB" id="A0A1X6YHR4"/>
<dbReference type="GO" id="GO:0030798">
    <property type="term" value="F:trans-aconitate 2-methyltransferase activity"/>
    <property type="evidence" value="ECO:0007669"/>
    <property type="project" value="UniProtKB-EC"/>
</dbReference>
<dbReference type="OrthoDB" id="9795085at2"/>
<dbReference type="Gene3D" id="1.10.150.290">
    <property type="entry name" value="S-adenosyl-L-methionine-dependent methyltransferases"/>
    <property type="match status" value="1"/>
</dbReference>